<feature type="compositionally biased region" description="Acidic residues" evidence="1">
    <location>
        <begin position="290"/>
        <end position="306"/>
    </location>
</feature>
<keyword evidence="3" id="KW-1185">Reference proteome</keyword>
<feature type="region of interest" description="Disordered" evidence="1">
    <location>
        <begin position="211"/>
        <end position="306"/>
    </location>
</feature>
<evidence type="ECO:0000313" key="3">
    <source>
        <dbReference type="Proteomes" id="UP001151760"/>
    </source>
</evidence>
<comment type="caution">
    <text evidence="2">The sequence shown here is derived from an EMBL/GenBank/DDBJ whole genome shotgun (WGS) entry which is preliminary data.</text>
</comment>
<evidence type="ECO:0000313" key="2">
    <source>
        <dbReference type="EMBL" id="GJT61000.1"/>
    </source>
</evidence>
<reference evidence="2" key="1">
    <citation type="journal article" date="2022" name="Int. J. Mol. Sci.">
        <title>Draft Genome of Tanacetum Coccineum: Genomic Comparison of Closely Related Tanacetum-Family Plants.</title>
        <authorList>
            <person name="Yamashiro T."/>
            <person name="Shiraishi A."/>
            <person name="Nakayama K."/>
            <person name="Satake H."/>
        </authorList>
    </citation>
    <scope>NUCLEOTIDE SEQUENCE</scope>
</reference>
<proteinExistence type="predicted"/>
<sequence>MEISIAVSDCLDDALVAPADRLKIGKCNASLKFGFTSKEATFKWSMMCKSSLPVYRGIPNSETFFKFALRSRYIMKITDGLMSINASTLEILCCYHPTNVSSGKPSYERLRHSQAQSCGVLQIRRMLIMHIFCGRTSFSRLRTKNISRVLAMYYPRFTKLVVNFVMDKDPSIPRRNKVNWHYARDDPMFTTINVISRNEEHSYCTGLILPEQSSKDKRKQRRKAIQIQSLKQKPPTAPKKKESLKMKAEDYRRMISLGNKVDDDQDDEASLKMDEDVDKNLRPSSMMNDEQSDEDEKAQDDVEERD</sequence>
<gene>
    <name evidence="2" type="ORF">Tco_1004533</name>
</gene>
<name>A0ABQ5FCB9_9ASTR</name>
<organism evidence="2 3">
    <name type="scientific">Tanacetum coccineum</name>
    <dbReference type="NCBI Taxonomy" id="301880"/>
    <lineage>
        <taxon>Eukaryota</taxon>
        <taxon>Viridiplantae</taxon>
        <taxon>Streptophyta</taxon>
        <taxon>Embryophyta</taxon>
        <taxon>Tracheophyta</taxon>
        <taxon>Spermatophyta</taxon>
        <taxon>Magnoliopsida</taxon>
        <taxon>eudicotyledons</taxon>
        <taxon>Gunneridae</taxon>
        <taxon>Pentapetalae</taxon>
        <taxon>asterids</taxon>
        <taxon>campanulids</taxon>
        <taxon>Asterales</taxon>
        <taxon>Asteraceae</taxon>
        <taxon>Asteroideae</taxon>
        <taxon>Anthemideae</taxon>
        <taxon>Anthemidinae</taxon>
        <taxon>Tanacetum</taxon>
    </lineage>
</organism>
<accession>A0ABQ5FCB9</accession>
<protein>
    <submittedName>
        <fullName evidence="2">Uncharacterized protein</fullName>
    </submittedName>
</protein>
<dbReference type="Proteomes" id="UP001151760">
    <property type="component" value="Unassembled WGS sequence"/>
</dbReference>
<dbReference type="EMBL" id="BQNB010017250">
    <property type="protein sequence ID" value="GJT61000.1"/>
    <property type="molecule type" value="Genomic_DNA"/>
</dbReference>
<feature type="compositionally biased region" description="Basic and acidic residues" evidence="1">
    <location>
        <begin position="269"/>
        <end position="281"/>
    </location>
</feature>
<reference evidence="2" key="2">
    <citation type="submission" date="2022-01" db="EMBL/GenBank/DDBJ databases">
        <authorList>
            <person name="Yamashiro T."/>
            <person name="Shiraishi A."/>
            <person name="Satake H."/>
            <person name="Nakayama K."/>
        </authorList>
    </citation>
    <scope>NUCLEOTIDE SEQUENCE</scope>
</reference>
<evidence type="ECO:0000256" key="1">
    <source>
        <dbReference type="SAM" id="MobiDB-lite"/>
    </source>
</evidence>
<feature type="compositionally biased region" description="Basic and acidic residues" evidence="1">
    <location>
        <begin position="239"/>
        <end position="253"/>
    </location>
</feature>